<dbReference type="Proteomes" id="UP000837932">
    <property type="component" value="Unassembled WGS sequence"/>
</dbReference>
<comment type="caution">
    <text evidence="3">The sequence shown here is derived from an EMBL/GenBank/DDBJ whole genome shotgun (WGS) entry which is preliminary data.</text>
</comment>
<dbReference type="InterPro" id="IPR013517">
    <property type="entry name" value="FG-GAP"/>
</dbReference>
<accession>A0ABM9ATR4</accession>
<evidence type="ECO:0000259" key="2">
    <source>
        <dbReference type="Pfam" id="PF07593"/>
    </source>
</evidence>
<dbReference type="Gene3D" id="2.130.10.130">
    <property type="entry name" value="Integrin alpha, N-terminal"/>
    <property type="match status" value="3"/>
</dbReference>
<dbReference type="InterPro" id="IPR011519">
    <property type="entry name" value="UnbV_ASPIC"/>
</dbReference>
<name>A0ABM9ATR4_9BACT</name>
<dbReference type="PANTHER" id="PTHR16026:SF0">
    <property type="entry name" value="CARTILAGE ACIDIC PROTEIN 1"/>
    <property type="match status" value="1"/>
</dbReference>
<dbReference type="InterPro" id="IPR027039">
    <property type="entry name" value="Crtac1"/>
</dbReference>
<dbReference type="Pfam" id="PF13517">
    <property type="entry name" value="FG-GAP_3"/>
    <property type="match status" value="5"/>
</dbReference>
<dbReference type="SUPFAM" id="SSF69318">
    <property type="entry name" value="Integrin alpha N-terminal domain"/>
    <property type="match status" value="3"/>
</dbReference>
<dbReference type="Pfam" id="PF07593">
    <property type="entry name" value="UnbV_ASPIC"/>
    <property type="match status" value="1"/>
</dbReference>
<gene>
    <name evidence="3" type="ORF">EMA8858_03265</name>
</gene>
<keyword evidence="4" id="KW-1185">Reference proteome</keyword>
<evidence type="ECO:0000313" key="3">
    <source>
        <dbReference type="EMBL" id="CAH0997128.1"/>
    </source>
</evidence>
<organism evidence="3 4">
    <name type="scientific">Emticicia aquatica</name>
    <dbReference type="NCBI Taxonomy" id="1681835"/>
    <lineage>
        <taxon>Bacteria</taxon>
        <taxon>Pseudomonadati</taxon>
        <taxon>Bacteroidota</taxon>
        <taxon>Cytophagia</taxon>
        <taxon>Cytophagales</taxon>
        <taxon>Leadbetterellaceae</taxon>
        <taxon>Emticicia</taxon>
    </lineage>
</organism>
<evidence type="ECO:0000256" key="1">
    <source>
        <dbReference type="ARBA" id="ARBA00022729"/>
    </source>
</evidence>
<dbReference type="PANTHER" id="PTHR16026">
    <property type="entry name" value="CARTILAGE ACIDIC PROTEIN 1"/>
    <property type="match status" value="1"/>
</dbReference>
<keyword evidence="1" id="KW-0732">Signal</keyword>
<dbReference type="EMBL" id="CAKLPY010000002">
    <property type="protein sequence ID" value="CAH0997128.1"/>
    <property type="molecule type" value="Genomic_DNA"/>
</dbReference>
<dbReference type="PROSITE" id="PS51257">
    <property type="entry name" value="PROKAR_LIPOPROTEIN"/>
    <property type="match status" value="1"/>
</dbReference>
<feature type="domain" description="ASPIC/UnbV" evidence="2">
    <location>
        <begin position="529"/>
        <end position="596"/>
    </location>
</feature>
<evidence type="ECO:0000313" key="4">
    <source>
        <dbReference type="Proteomes" id="UP000837932"/>
    </source>
</evidence>
<sequence length="1114" mass="125318">MKSIVKFLSIVTISTLVISSCKFGKGNEDVALFKKLSPEQTKIDFVNQIKESKDFNILDYLYFYNGGGVAAGDINNDGFTDLFFVSNQGKSKLYLNKGVKDGSPQFEDISTKAGIEGFSDWKTGVTMADVNGDGLLDIYVCAVGNYKGLEGSNELYINNGDLTFTEKSNEYGLDFTGFSTQSAFFDFDKDGDLDMYLLNHAVHNSRSYDRVNTRMLKDNEAGDYLYRNDNGKFKDVSKEAGIYQAAMGYGLGISVADLNNDGWQDIYVSNDFHEDDYYYINQKNGTFKEEVKEHFKHLSRFSMGSDIADINNDGYQDVMTLDMYPEDEAVEKSSVGEDPLDIYLYKLQFGYFNQYSRNCLQLSMGGKKFSDIAPSAGVMATDWSWSTLLADYDGDGIKDIFITNGILRRPNDLDYLKFIASDSLHFNLPTSEKLDQEAIDKMPSGKWHNYLYKGTKELRFQDKSQNWGFDENGISNGAAYADLDNDGDLDLITNNLNEPSAIYLNNSRQLLNNNFVKVKFKGNDKNTFGVGAKVILKTSDGEQLQQMMPTRGFMSSVEPSLIFGIGKLTKVDTMIVIWENEKMEIIRNPKINTTLTLDENNAQIKVSNYQFFVPSTPIFEEVTSQINIPFVHQENTYFDFNRENLIPFKVSVDGPKMAVGDVNGDGLEDFYVGGAKYQSGTLFLQKGDKFVASPQTAFKEDSLQEDVDALFFDADGDKDQDLYVVSGGNEFFDKMPQLFDRLYINDGKGNFSKSTTALPPMYDNKSCVRPCDFDKDGDIDLFVGGRVVGYNYGKSPRSYILVNNGKGQFSDVTTNIAPEVRESGMITDAIWADLDKDGDQDLTVVGDWMPIKMFENDKGKFKQIDNKLGDFTGFWNGVTAADFDKDGDIDLLVGNLGTNTKFRKEEGGKLKMLIKDIDDNKANDHILAYNRDVKSSDSRWYPVNSKDEMGKQMPSIINKKYVEYKNFAGKTIDELFTKKELKDAEEKLVNTFESVYLENQGNKTFKMSVLPSLAQVSKVMSLFTEDVDNDGNLDVIIGGNFSGANMYQARYDAFFGLILKGNGKGQFKASVPTDNGFLMEGDVRDIKTLNTPKTKLYFITRNNDKMQIFKKITK</sequence>
<protein>
    <recommendedName>
        <fullName evidence="2">ASPIC/UnbV domain-containing protein</fullName>
    </recommendedName>
</protein>
<dbReference type="InterPro" id="IPR028994">
    <property type="entry name" value="Integrin_alpha_N"/>
</dbReference>
<dbReference type="RefSeq" id="WP_238807703.1">
    <property type="nucleotide sequence ID" value="NZ_CAKLPY010000002.1"/>
</dbReference>
<reference evidence="3" key="1">
    <citation type="submission" date="2021-12" db="EMBL/GenBank/DDBJ databases">
        <authorList>
            <person name="Rodrigo-Torres L."/>
            <person name="Arahal R. D."/>
            <person name="Lucena T."/>
        </authorList>
    </citation>
    <scope>NUCLEOTIDE SEQUENCE</scope>
    <source>
        <strain evidence="3">CECT 8858</strain>
    </source>
</reference>
<proteinExistence type="predicted"/>